<dbReference type="AlphaFoldDB" id="A0A845L1Z7"/>
<reference evidence="1 2" key="1">
    <citation type="submission" date="2020-01" db="EMBL/GenBank/DDBJ databases">
        <title>Whole-genome sequence of Heliobacterium undosum DSM 13378.</title>
        <authorList>
            <person name="Kyndt J.A."/>
            <person name="Meyer T.E."/>
        </authorList>
    </citation>
    <scope>NUCLEOTIDE SEQUENCE [LARGE SCALE GENOMIC DNA]</scope>
    <source>
        <strain evidence="1 2">DSM 13378</strain>
    </source>
</reference>
<dbReference type="RefSeq" id="WP_161259101.1">
    <property type="nucleotide sequence ID" value="NZ_WXEY01000015.1"/>
</dbReference>
<dbReference type="OrthoDB" id="8478724at2"/>
<comment type="caution">
    <text evidence="1">The sequence shown here is derived from an EMBL/GenBank/DDBJ whole genome shotgun (WGS) entry which is preliminary data.</text>
</comment>
<keyword evidence="2" id="KW-1185">Reference proteome</keyword>
<gene>
    <name evidence="1" type="ORF">GTO91_12745</name>
</gene>
<proteinExistence type="predicted"/>
<name>A0A845L1Z7_9FIRM</name>
<protein>
    <submittedName>
        <fullName evidence="1">Uncharacterized protein</fullName>
    </submittedName>
</protein>
<evidence type="ECO:0000313" key="2">
    <source>
        <dbReference type="Proteomes" id="UP000463470"/>
    </source>
</evidence>
<organism evidence="1 2">
    <name type="scientific">Heliomicrobium undosum</name>
    <dbReference type="NCBI Taxonomy" id="121734"/>
    <lineage>
        <taxon>Bacteria</taxon>
        <taxon>Bacillati</taxon>
        <taxon>Bacillota</taxon>
        <taxon>Clostridia</taxon>
        <taxon>Eubacteriales</taxon>
        <taxon>Heliobacteriaceae</taxon>
        <taxon>Heliomicrobium</taxon>
    </lineage>
</organism>
<dbReference type="EMBL" id="WXEY01000015">
    <property type="protein sequence ID" value="MZP30582.1"/>
    <property type="molecule type" value="Genomic_DNA"/>
</dbReference>
<dbReference type="Proteomes" id="UP000463470">
    <property type="component" value="Unassembled WGS sequence"/>
</dbReference>
<evidence type="ECO:0000313" key="1">
    <source>
        <dbReference type="EMBL" id="MZP30582.1"/>
    </source>
</evidence>
<accession>A0A845L1Z7</accession>
<sequence>MNWYNEIPSSTPLAQGDILFSCSIYKPKFVSINKENIEESEVELDLYRQNVVILSQACDLEQGKLNEILVASVYDIQTLPIRIKKDATKEEIINQRWSTVKEILSDKRPNFYIMGKHDSENQKLHTTYLIVDFSTLFTIPLTVLDVIREIHGPRLQLNVPHRELLNQKYAGFISRIGIPKNDSLNEDEIKALIKGI</sequence>